<dbReference type="InterPro" id="IPR008841">
    <property type="entry name" value="Siphovirus-type_tail_N"/>
</dbReference>
<sequence length="311" mass="35584">MEFSSPLERLQCTSPLEGLPTEALNFNGQFLEELIPGYRTLNIQGRELFETANEYAQLGIRDGERQIYNRIPPRDIIVQYYLKADNDSDFRDKFNRLNVALYTEKEVKIWFNDEPEMYFQGTKSVIDPVEPGVNWCISTFTIRCGDPYKYTKSDATSVMWGSTVITFQANYLMGNTGSGAVDMPITIEGGAYWGSTMITFQNRAYLMGDNGEEVKPIEIYPTVEGLKVKPVITIKGTGRGVWIKTRNDTVDLGDFDKAIIVVDTETFNITKNGKPMIRPMNDFYIYPNEPLYIQAKDSDFKLTIEYPNRYL</sequence>
<reference evidence="3" key="1">
    <citation type="submission" date="2017-05" db="EMBL/GenBank/DDBJ databases">
        <title>The Genome Sequence of Enterococcus sp. 4G2_DIV0659.</title>
        <authorList>
            <consortium name="The Broad Institute Genomics Platform"/>
            <consortium name="The Broad Institute Genomic Center for Infectious Diseases"/>
            <person name="Earl A."/>
            <person name="Manson A."/>
            <person name="Schwartman J."/>
            <person name="Gilmore M."/>
            <person name="Abouelleil A."/>
            <person name="Cao P."/>
            <person name="Chapman S."/>
            <person name="Cusick C."/>
            <person name="Shea T."/>
            <person name="Young S."/>
            <person name="Neafsey D."/>
            <person name="Nusbaum C."/>
            <person name="Birren B."/>
        </authorList>
    </citation>
    <scope>NUCLEOTIDE SEQUENCE [LARGE SCALE GENOMIC DNA]</scope>
    <source>
        <strain evidence="3">4G2_DIV0659</strain>
    </source>
</reference>
<protein>
    <submittedName>
        <fullName evidence="3">Phage protein</fullName>
    </submittedName>
</protein>
<dbReference type="AlphaFoldDB" id="A0A242CIM3"/>
<keyword evidence="4" id="KW-1185">Reference proteome</keyword>
<evidence type="ECO:0000313" key="4">
    <source>
        <dbReference type="Proteomes" id="UP000195139"/>
    </source>
</evidence>
<dbReference type="EMBL" id="NGLE01000001">
    <property type="protein sequence ID" value="OTO09632.1"/>
    <property type="molecule type" value="Genomic_DNA"/>
</dbReference>
<name>A0A242CIM3_9ENTE</name>
<dbReference type="Proteomes" id="UP000195139">
    <property type="component" value="Unassembled WGS sequence"/>
</dbReference>
<reference evidence="2 4" key="2">
    <citation type="submission" date="2018-07" db="EMBL/GenBank/DDBJ databases">
        <title>The Genome Sequence of Enterococcus sp. DIV0659b.</title>
        <authorList>
            <consortium name="The Broad Institute Genomics Platform"/>
            <consortium name="The Broad Institute Genomic Center for Infectious Diseases"/>
            <person name="Earl A."/>
            <person name="Manson A."/>
            <person name="Schwartman J."/>
            <person name="Gilmore M."/>
            <person name="Abouelleil A."/>
            <person name="Cao P."/>
            <person name="Chapman S."/>
            <person name="Cusick C."/>
            <person name="Shea T."/>
            <person name="Young S."/>
            <person name="Neafsey D."/>
            <person name="Nusbaum C."/>
            <person name="Birren B."/>
        </authorList>
    </citation>
    <scope>NUCLEOTIDE SEQUENCE [LARGE SCALE GENOMIC DNA]</scope>
    <source>
        <strain evidence="2 4">4G2_DIV0659</strain>
    </source>
</reference>
<dbReference type="STRING" id="1834181.A5880_000311"/>
<accession>A0A242CIM3</accession>
<dbReference type="RefSeq" id="WP_179190337.1">
    <property type="nucleotide sequence ID" value="NZ_NGLE02000001.1"/>
</dbReference>
<dbReference type="Pfam" id="PF05709">
    <property type="entry name" value="Sipho_tail"/>
    <property type="match status" value="1"/>
</dbReference>
<feature type="domain" description="Siphovirus-type tail component RIFT-related" evidence="1">
    <location>
        <begin position="42"/>
        <end position="127"/>
    </location>
</feature>
<organism evidence="3">
    <name type="scientific">Candidatus Enterococcus mansonii</name>
    <dbReference type="NCBI Taxonomy" id="1834181"/>
    <lineage>
        <taxon>Bacteria</taxon>
        <taxon>Bacillati</taxon>
        <taxon>Bacillota</taxon>
        <taxon>Bacilli</taxon>
        <taxon>Lactobacillales</taxon>
        <taxon>Enterococcaceae</taxon>
        <taxon>Enterococcus</taxon>
    </lineage>
</organism>
<proteinExistence type="predicted"/>
<comment type="caution">
    <text evidence="3">The sequence shown here is derived from an EMBL/GenBank/DDBJ whole genome shotgun (WGS) entry which is preliminary data.</text>
</comment>
<dbReference type="EMBL" id="NGLE02000001">
    <property type="protein sequence ID" value="MEI5994822.1"/>
    <property type="molecule type" value="Genomic_DNA"/>
</dbReference>
<evidence type="ECO:0000259" key="1">
    <source>
        <dbReference type="Pfam" id="PF05709"/>
    </source>
</evidence>
<evidence type="ECO:0000313" key="3">
    <source>
        <dbReference type="EMBL" id="OTO09632.1"/>
    </source>
</evidence>
<gene>
    <name evidence="3" type="ORF">A5880_000311</name>
    <name evidence="2" type="ORF">A5880_002408</name>
</gene>
<dbReference type="Gene3D" id="2.40.30.200">
    <property type="match status" value="1"/>
</dbReference>
<dbReference type="InterPro" id="IPR006520">
    <property type="entry name" value="Dit_BPSPP_N"/>
</dbReference>
<evidence type="ECO:0000313" key="2">
    <source>
        <dbReference type="EMBL" id="MEI5994822.1"/>
    </source>
</evidence>
<dbReference type="NCBIfam" id="TIGR01633">
    <property type="entry name" value="phi3626_gp14_N"/>
    <property type="match status" value="1"/>
</dbReference>